<protein>
    <recommendedName>
        <fullName evidence="12">C2H2-type domain-containing protein</fullName>
    </recommendedName>
</protein>
<name>A0A8J2M7B4_9BILA</name>
<evidence type="ECO:0000259" key="12">
    <source>
        <dbReference type="PROSITE" id="PS50157"/>
    </source>
</evidence>
<evidence type="ECO:0000256" key="6">
    <source>
        <dbReference type="ARBA" id="ARBA00022833"/>
    </source>
</evidence>
<dbReference type="PANTHER" id="PTHR24394:SF48">
    <property type="entry name" value="ZINC FINGER PROTEIN 771"/>
    <property type="match status" value="1"/>
</dbReference>
<sequence>MISYKQPFHNVLVNLNIFQNRREIISINMHLIHFVLLAFSVQLNIQTSEAQTVQTEPLDLSVRKLGEEQLQLQNLSINETNKGQTESILQSSHLSAHKKTRAGEKVSGKEFRCTICGKSFFYSSHLARHERIHTGEKPYSCTICGRSFACSWNLIIHERTHTGLKPYSCSTCNKNFSDPSNMKKHVRTHAGEKPSRCTICGKPFDRSDSLKRHMKTHKYAAF</sequence>
<evidence type="ECO:0000256" key="10">
    <source>
        <dbReference type="ARBA" id="ARBA00023242"/>
    </source>
</evidence>
<dbReference type="AlphaFoldDB" id="A0A8J2M7B4"/>
<proteinExistence type="inferred from homology"/>
<keyword evidence="6" id="KW-0862">Zinc</keyword>
<dbReference type="PROSITE" id="PS50157">
    <property type="entry name" value="ZINC_FINGER_C2H2_2"/>
    <property type="match status" value="4"/>
</dbReference>
<keyword evidence="10" id="KW-0539">Nucleus</keyword>
<comment type="similarity">
    <text evidence="2">Belongs to the krueppel C2H2-type zinc-finger protein family.</text>
</comment>
<keyword evidence="4" id="KW-0677">Repeat</keyword>
<dbReference type="Gene3D" id="3.30.160.60">
    <property type="entry name" value="Classic Zinc Finger"/>
    <property type="match status" value="4"/>
</dbReference>
<dbReference type="SMART" id="SM00355">
    <property type="entry name" value="ZnF_C2H2"/>
    <property type="match status" value="4"/>
</dbReference>
<evidence type="ECO:0000256" key="4">
    <source>
        <dbReference type="ARBA" id="ARBA00022737"/>
    </source>
</evidence>
<evidence type="ECO:0000256" key="9">
    <source>
        <dbReference type="ARBA" id="ARBA00023163"/>
    </source>
</evidence>
<dbReference type="PANTHER" id="PTHR24394">
    <property type="entry name" value="ZINC FINGER PROTEIN"/>
    <property type="match status" value="1"/>
</dbReference>
<evidence type="ECO:0000256" key="1">
    <source>
        <dbReference type="ARBA" id="ARBA00004123"/>
    </source>
</evidence>
<dbReference type="GO" id="GO:0008270">
    <property type="term" value="F:zinc ion binding"/>
    <property type="evidence" value="ECO:0007669"/>
    <property type="project" value="UniProtKB-KW"/>
</dbReference>
<comment type="subcellular location">
    <subcellularLocation>
        <location evidence="1">Nucleus</location>
    </subcellularLocation>
</comment>
<dbReference type="Proteomes" id="UP000746747">
    <property type="component" value="Unassembled WGS sequence"/>
</dbReference>
<dbReference type="FunFam" id="3.30.160.60:FF:000267">
    <property type="entry name" value="Zinc finger and BTB domain-containing 49"/>
    <property type="match status" value="1"/>
</dbReference>
<dbReference type="PROSITE" id="PS00028">
    <property type="entry name" value="ZINC_FINGER_C2H2_1"/>
    <property type="match status" value="4"/>
</dbReference>
<dbReference type="EMBL" id="CAKAEH010001455">
    <property type="protein sequence ID" value="CAG9536464.1"/>
    <property type="molecule type" value="Genomic_DNA"/>
</dbReference>
<evidence type="ECO:0000256" key="2">
    <source>
        <dbReference type="ARBA" id="ARBA00006991"/>
    </source>
</evidence>
<feature type="domain" description="C2H2-type" evidence="12">
    <location>
        <begin position="167"/>
        <end position="194"/>
    </location>
</feature>
<evidence type="ECO:0000256" key="7">
    <source>
        <dbReference type="ARBA" id="ARBA00023015"/>
    </source>
</evidence>
<dbReference type="Pfam" id="PF00096">
    <property type="entry name" value="zf-C2H2"/>
    <property type="match status" value="3"/>
</dbReference>
<dbReference type="GO" id="GO:1990837">
    <property type="term" value="F:sequence-specific double-stranded DNA binding"/>
    <property type="evidence" value="ECO:0007669"/>
    <property type="project" value="UniProtKB-ARBA"/>
</dbReference>
<dbReference type="FunFam" id="3.30.160.60:FF:001498">
    <property type="entry name" value="Zinc finger protein 404"/>
    <property type="match status" value="1"/>
</dbReference>
<evidence type="ECO:0000256" key="11">
    <source>
        <dbReference type="PROSITE-ProRule" id="PRU00042"/>
    </source>
</evidence>
<dbReference type="FunFam" id="3.30.160.60:FF:002196">
    <property type="entry name" value="zinc finger protein 850-like isoform X3"/>
    <property type="match status" value="1"/>
</dbReference>
<dbReference type="OrthoDB" id="10068874at2759"/>
<keyword evidence="3" id="KW-0479">Metal-binding</keyword>
<evidence type="ECO:0000256" key="3">
    <source>
        <dbReference type="ARBA" id="ARBA00022723"/>
    </source>
</evidence>
<dbReference type="SUPFAM" id="SSF57667">
    <property type="entry name" value="beta-beta-alpha zinc fingers"/>
    <property type="match status" value="2"/>
</dbReference>
<feature type="domain" description="C2H2-type" evidence="12">
    <location>
        <begin position="195"/>
        <end position="217"/>
    </location>
</feature>
<organism evidence="13 14">
    <name type="scientific">Cercopithifilaria johnstoni</name>
    <dbReference type="NCBI Taxonomy" id="2874296"/>
    <lineage>
        <taxon>Eukaryota</taxon>
        <taxon>Metazoa</taxon>
        <taxon>Ecdysozoa</taxon>
        <taxon>Nematoda</taxon>
        <taxon>Chromadorea</taxon>
        <taxon>Rhabditida</taxon>
        <taxon>Spirurina</taxon>
        <taxon>Spiruromorpha</taxon>
        <taxon>Filarioidea</taxon>
        <taxon>Onchocercidae</taxon>
        <taxon>Cercopithifilaria</taxon>
    </lineage>
</organism>
<keyword evidence="14" id="KW-1185">Reference proteome</keyword>
<keyword evidence="7" id="KW-0805">Transcription regulation</keyword>
<comment type="caution">
    <text evidence="13">The sequence shown here is derived from an EMBL/GenBank/DDBJ whole genome shotgun (WGS) entry which is preliminary data.</text>
</comment>
<reference evidence="13" key="1">
    <citation type="submission" date="2021-09" db="EMBL/GenBank/DDBJ databases">
        <authorList>
            <consortium name="Pathogen Informatics"/>
        </authorList>
    </citation>
    <scope>NUCLEOTIDE SEQUENCE</scope>
</reference>
<keyword evidence="9" id="KW-0804">Transcription</keyword>
<evidence type="ECO:0000256" key="8">
    <source>
        <dbReference type="ARBA" id="ARBA00023125"/>
    </source>
</evidence>
<gene>
    <name evidence="13" type="ORF">CJOHNSTONI_LOCUS6380</name>
</gene>
<dbReference type="GO" id="GO:0000981">
    <property type="term" value="F:DNA-binding transcription factor activity, RNA polymerase II-specific"/>
    <property type="evidence" value="ECO:0007669"/>
    <property type="project" value="TreeGrafter"/>
</dbReference>
<dbReference type="Pfam" id="PF13894">
    <property type="entry name" value="zf-C2H2_4"/>
    <property type="match status" value="1"/>
</dbReference>
<accession>A0A8J2M7B4</accession>
<evidence type="ECO:0000313" key="13">
    <source>
        <dbReference type="EMBL" id="CAG9536464.1"/>
    </source>
</evidence>
<dbReference type="FunFam" id="3.30.160.60:FF:000303">
    <property type="entry name" value="Zinc finger protein 41"/>
    <property type="match status" value="1"/>
</dbReference>
<dbReference type="InterPro" id="IPR036236">
    <property type="entry name" value="Znf_C2H2_sf"/>
</dbReference>
<keyword evidence="5 11" id="KW-0863">Zinc-finger</keyword>
<feature type="domain" description="C2H2-type" evidence="12">
    <location>
        <begin position="111"/>
        <end position="138"/>
    </location>
</feature>
<evidence type="ECO:0000313" key="14">
    <source>
        <dbReference type="Proteomes" id="UP000746747"/>
    </source>
</evidence>
<dbReference type="GO" id="GO:0005634">
    <property type="term" value="C:nucleus"/>
    <property type="evidence" value="ECO:0007669"/>
    <property type="project" value="UniProtKB-SubCell"/>
</dbReference>
<dbReference type="InterPro" id="IPR013087">
    <property type="entry name" value="Znf_C2H2_type"/>
</dbReference>
<keyword evidence="8" id="KW-0238">DNA-binding</keyword>
<feature type="domain" description="C2H2-type" evidence="12">
    <location>
        <begin position="139"/>
        <end position="166"/>
    </location>
</feature>
<evidence type="ECO:0000256" key="5">
    <source>
        <dbReference type="ARBA" id="ARBA00022771"/>
    </source>
</evidence>